<feature type="region of interest" description="Disordered" evidence="1">
    <location>
        <begin position="1"/>
        <end position="40"/>
    </location>
</feature>
<dbReference type="PANTHER" id="PTHR35551:SF1">
    <property type="entry name" value="ACCLIMATION OF PHOTOSYNTHESIS TO ENVIRONMENT"/>
    <property type="match status" value="1"/>
</dbReference>
<accession>A0A1Y5ICC6</accession>
<accession>A0A454XTE1</accession>
<dbReference type="FunCoup" id="A0A096P7G3">
    <property type="interactions" value="377"/>
</dbReference>
<evidence type="ECO:0000313" key="4">
    <source>
        <dbReference type="EMBL" id="OUS46297.1"/>
    </source>
</evidence>
<reference evidence="3 5" key="1">
    <citation type="journal article" date="2006" name="Proc. Natl. Acad. Sci. U.S.A.">
        <title>Genome analysis of the smallest free-living eukaryote Ostreococcus tauri unveils many unique features.</title>
        <authorList>
            <person name="Derelle E."/>
            <person name="Ferraz C."/>
            <person name="Rombauts S."/>
            <person name="Rouze P."/>
            <person name="Worden A.Z."/>
            <person name="Robbens S."/>
            <person name="Partensky F."/>
            <person name="Degroeve S."/>
            <person name="Echeynie S."/>
            <person name="Cooke R."/>
            <person name="Saeys Y."/>
            <person name="Wuyts J."/>
            <person name="Jabbari K."/>
            <person name="Bowler C."/>
            <person name="Panaud O."/>
            <person name="Piegu B."/>
            <person name="Ball S.G."/>
            <person name="Ral J.-P."/>
            <person name="Bouget F.-Y."/>
            <person name="Piganeau G."/>
            <person name="De Baets B."/>
            <person name="Picard A."/>
            <person name="Delseny M."/>
            <person name="Demaille J."/>
            <person name="Van de Peer Y."/>
            <person name="Moreau H."/>
        </authorList>
    </citation>
    <scope>NUCLEOTIDE SEQUENCE [LARGE SCALE GENOMIC DNA]</scope>
    <source>
        <strain evidence="3 5">OTTH0595</strain>
    </source>
</reference>
<accession>A0A096P7G3</accession>
<sequence length="323" mass="34967">MHAMQHARVITHGVTASTKTSNARRASHNRARLAPPSLSRASQRITSRALIARASSADANAASAQKWIDAWKTGGSSPSAPASADGVEGFELRRSKSTVADAKEAGTLSTTSFGTIGLSVGLPLLIYGFGAYFSFLPGSDVSALMLIYGFPISLIGFALKYAELEPLSCVTYENALRVRDEQTTPILTQLRNDVTRYRYGDEQHLEEALKLIFRFNRPGGLRRNQAPELVGLSEQVINDRYALCLEFESPKMEFSEWTDRVAKITGFFGPGVVAAATKMNGDEHKVEIALITTGEGGGEMQDMEVLPPLAPGQPARYVKRGTA</sequence>
<reference evidence="4" key="3">
    <citation type="submission" date="2017-04" db="EMBL/GenBank/DDBJ databases">
        <title>Population genomics of picophytoplankton unveils novel chromosome hypervariability.</title>
        <authorList>
            <consortium name="DOE Joint Genome Institute"/>
            <person name="Blanc-Mathieu R."/>
            <person name="Krasovec M."/>
            <person name="Hebrard M."/>
            <person name="Yau S."/>
            <person name="Desgranges E."/>
            <person name="Martin J."/>
            <person name="Schackwitz W."/>
            <person name="Kuo A."/>
            <person name="Salin G."/>
            <person name="Donnadieu C."/>
            <person name="Desdevises Y."/>
            <person name="Sanchez-Ferandin S."/>
            <person name="Moreau H."/>
            <person name="Rivals E."/>
            <person name="Grigoriev I.V."/>
            <person name="Grimsley N."/>
            <person name="Eyre-Walker A."/>
            <person name="Piganeau G."/>
        </authorList>
    </citation>
    <scope>NUCLEOTIDE SEQUENCE [LARGE SCALE GENOMIC DNA]</scope>
    <source>
        <strain evidence="4">RCC 1115</strain>
    </source>
</reference>
<keyword evidence="5" id="KW-1185">Reference proteome</keyword>
<feature type="transmembrane region" description="Helical" evidence="2">
    <location>
        <begin position="141"/>
        <end position="159"/>
    </location>
</feature>
<reference evidence="3" key="2">
    <citation type="journal article" date="2014" name="BMC Genomics">
        <title>An improved genome of the model marine alga Ostreococcus tauri unfolds by assessing Illumina de novo assemblies.</title>
        <authorList>
            <person name="Blanc-Mathieu R."/>
            <person name="Verhelst B."/>
            <person name="Derelle E."/>
            <person name="Rombauts S."/>
            <person name="Bouget F.Y."/>
            <person name="Carre I."/>
            <person name="Chateau A."/>
            <person name="Eyre-Walker A."/>
            <person name="Grimsley N."/>
            <person name="Moreau H."/>
            <person name="Piegu B."/>
            <person name="Rivals E."/>
            <person name="Schackwitz W."/>
            <person name="Van de Peer Y."/>
            <person name="Piganeau G."/>
        </authorList>
    </citation>
    <scope>NUCLEOTIDE SEQUENCE</scope>
    <source>
        <strain evidence="3">RCC4221</strain>
    </source>
</reference>
<keyword evidence="2" id="KW-1133">Transmembrane helix</keyword>
<dbReference type="AlphaFoldDB" id="A0A096P7G3"/>
<dbReference type="InParanoid" id="A0A096P7G3"/>
<protein>
    <recommendedName>
        <fullName evidence="6">Thylakoid membrane protein</fullName>
    </recommendedName>
</protein>
<keyword evidence="2" id="KW-0472">Membrane</keyword>
<organism evidence="3 5">
    <name type="scientific">Ostreococcus tauri</name>
    <name type="common">Marine green alga</name>
    <dbReference type="NCBI Taxonomy" id="70448"/>
    <lineage>
        <taxon>Eukaryota</taxon>
        <taxon>Viridiplantae</taxon>
        <taxon>Chlorophyta</taxon>
        <taxon>Mamiellophyceae</taxon>
        <taxon>Mamiellales</taxon>
        <taxon>Bathycoccaceae</taxon>
        <taxon>Ostreococcus</taxon>
    </lineage>
</organism>
<dbReference type="InterPro" id="IPR021275">
    <property type="entry name" value="DUF2854"/>
</dbReference>
<dbReference type="EMBL" id="KZ155784">
    <property type="protein sequence ID" value="OUS46297.1"/>
    <property type="molecule type" value="Genomic_DNA"/>
</dbReference>
<dbReference type="Proteomes" id="UP000195557">
    <property type="component" value="Unassembled WGS sequence"/>
</dbReference>
<dbReference type="Pfam" id="PF11016">
    <property type="entry name" value="DUF2854"/>
    <property type="match status" value="1"/>
</dbReference>
<keyword evidence="2" id="KW-0812">Transmembrane</keyword>
<evidence type="ECO:0000313" key="3">
    <source>
        <dbReference type="EMBL" id="CEG00146.1"/>
    </source>
</evidence>
<evidence type="ECO:0000256" key="2">
    <source>
        <dbReference type="SAM" id="Phobius"/>
    </source>
</evidence>
<dbReference type="Proteomes" id="UP000009170">
    <property type="component" value="Unassembled WGS sequence"/>
</dbReference>
<dbReference type="PANTHER" id="PTHR35551">
    <property type="match status" value="1"/>
</dbReference>
<feature type="transmembrane region" description="Helical" evidence="2">
    <location>
        <begin position="113"/>
        <end position="135"/>
    </location>
</feature>
<evidence type="ECO:0000313" key="5">
    <source>
        <dbReference type="Proteomes" id="UP000009170"/>
    </source>
</evidence>
<dbReference type="OrthoDB" id="1882189at2759"/>
<dbReference type="STRING" id="70448.A0A096P7G3"/>
<evidence type="ECO:0000256" key="1">
    <source>
        <dbReference type="SAM" id="MobiDB-lite"/>
    </source>
</evidence>
<evidence type="ECO:0008006" key="6">
    <source>
        <dbReference type="Google" id="ProtNLM"/>
    </source>
</evidence>
<dbReference type="EMBL" id="CAID01000013">
    <property type="protein sequence ID" value="CEG00146.1"/>
    <property type="molecule type" value="Genomic_DNA"/>
</dbReference>
<gene>
    <name evidence="4" type="ORF">BE221DRAFT_74729</name>
    <name evidence="3" type="ORF">OT_ostta13g01910</name>
</gene>
<proteinExistence type="predicted"/>
<name>A0A096P7G3_OSTTA</name>